<dbReference type="InterPro" id="IPR009057">
    <property type="entry name" value="Homeodomain-like_sf"/>
</dbReference>
<keyword evidence="3" id="KW-0804">Transcription</keyword>
<gene>
    <name evidence="5" type="ORF">EIP75_09525</name>
</gene>
<accession>A0A3R8S2I7</accession>
<evidence type="ECO:0000256" key="2">
    <source>
        <dbReference type="ARBA" id="ARBA00023125"/>
    </source>
</evidence>
<dbReference type="PANTHER" id="PTHR47894">
    <property type="entry name" value="HTH-TYPE TRANSCRIPTIONAL REGULATOR GADX"/>
    <property type="match status" value="1"/>
</dbReference>
<dbReference type="PROSITE" id="PS01124">
    <property type="entry name" value="HTH_ARAC_FAMILY_2"/>
    <property type="match status" value="1"/>
</dbReference>
<dbReference type="PANTHER" id="PTHR47894:SF1">
    <property type="entry name" value="HTH-TYPE TRANSCRIPTIONAL REGULATOR VQSM"/>
    <property type="match status" value="1"/>
</dbReference>
<proteinExistence type="predicted"/>
<dbReference type="InterPro" id="IPR020449">
    <property type="entry name" value="Tscrpt_reg_AraC-type_HTH"/>
</dbReference>
<evidence type="ECO:0000259" key="4">
    <source>
        <dbReference type="PROSITE" id="PS01124"/>
    </source>
</evidence>
<evidence type="ECO:0000256" key="3">
    <source>
        <dbReference type="ARBA" id="ARBA00023163"/>
    </source>
</evidence>
<organism evidence="5 6">
    <name type="scientific">Aquabacterium soli</name>
    <dbReference type="NCBI Taxonomy" id="2493092"/>
    <lineage>
        <taxon>Bacteria</taxon>
        <taxon>Pseudomonadati</taxon>
        <taxon>Pseudomonadota</taxon>
        <taxon>Betaproteobacteria</taxon>
        <taxon>Burkholderiales</taxon>
        <taxon>Aquabacterium</taxon>
    </lineage>
</organism>
<dbReference type="PROSITE" id="PS00041">
    <property type="entry name" value="HTH_ARAC_FAMILY_1"/>
    <property type="match status" value="1"/>
</dbReference>
<name>A0A3R8S2I7_9BURK</name>
<keyword evidence="6" id="KW-1185">Reference proteome</keyword>
<dbReference type="EMBL" id="RSED01000006">
    <property type="protein sequence ID" value="RRS04650.1"/>
    <property type="molecule type" value="Genomic_DNA"/>
</dbReference>
<comment type="caution">
    <text evidence="5">The sequence shown here is derived from an EMBL/GenBank/DDBJ whole genome shotgun (WGS) entry which is preliminary data.</text>
</comment>
<dbReference type="Pfam" id="PF12833">
    <property type="entry name" value="HTH_18"/>
    <property type="match status" value="1"/>
</dbReference>
<dbReference type="AlphaFoldDB" id="A0A3R8S2I7"/>
<dbReference type="Pfam" id="PF12625">
    <property type="entry name" value="Arabinose_bd"/>
    <property type="match status" value="1"/>
</dbReference>
<dbReference type="SUPFAM" id="SSF46689">
    <property type="entry name" value="Homeodomain-like"/>
    <property type="match status" value="1"/>
</dbReference>
<dbReference type="GO" id="GO:0005829">
    <property type="term" value="C:cytosol"/>
    <property type="evidence" value="ECO:0007669"/>
    <property type="project" value="TreeGrafter"/>
</dbReference>
<keyword evidence="1" id="KW-0805">Transcription regulation</keyword>
<reference evidence="5 6" key="1">
    <citation type="submission" date="2018-12" db="EMBL/GenBank/DDBJ databases">
        <title>The whole draft genome of Aquabacterium sp. SJQ9.</title>
        <authorList>
            <person name="Sun L."/>
            <person name="Gao X."/>
            <person name="Chen W."/>
            <person name="Huang K."/>
        </authorList>
    </citation>
    <scope>NUCLEOTIDE SEQUENCE [LARGE SCALE GENOMIC DNA]</scope>
    <source>
        <strain evidence="5 6">SJQ9</strain>
    </source>
</reference>
<dbReference type="Gene3D" id="1.10.10.60">
    <property type="entry name" value="Homeodomain-like"/>
    <property type="match status" value="1"/>
</dbReference>
<dbReference type="Proteomes" id="UP000269265">
    <property type="component" value="Unassembled WGS sequence"/>
</dbReference>
<dbReference type="GO" id="GO:0003700">
    <property type="term" value="F:DNA-binding transcription factor activity"/>
    <property type="evidence" value="ECO:0007669"/>
    <property type="project" value="InterPro"/>
</dbReference>
<dbReference type="SMART" id="SM00342">
    <property type="entry name" value="HTH_ARAC"/>
    <property type="match status" value="1"/>
</dbReference>
<dbReference type="InterPro" id="IPR018060">
    <property type="entry name" value="HTH_AraC"/>
</dbReference>
<dbReference type="GO" id="GO:0000976">
    <property type="term" value="F:transcription cis-regulatory region binding"/>
    <property type="evidence" value="ECO:0007669"/>
    <property type="project" value="TreeGrafter"/>
</dbReference>
<dbReference type="InterPro" id="IPR018062">
    <property type="entry name" value="HTH_AraC-typ_CS"/>
</dbReference>
<evidence type="ECO:0000313" key="5">
    <source>
        <dbReference type="EMBL" id="RRS04650.1"/>
    </source>
</evidence>
<dbReference type="InterPro" id="IPR032687">
    <property type="entry name" value="AraC-type_N"/>
</dbReference>
<dbReference type="PRINTS" id="PR00032">
    <property type="entry name" value="HTHARAC"/>
</dbReference>
<keyword evidence="2" id="KW-0238">DNA-binding</keyword>
<evidence type="ECO:0000256" key="1">
    <source>
        <dbReference type="ARBA" id="ARBA00023015"/>
    </source>
</evidence>
<feature type="domain" description="HTH araC/xylS-type" evidence="4">
    <location>
        <begin position="271"/>
        <end position="370"/>
    </location>
</feature>
<sequence length="383" mass="41805">MTGMVRRARGAHNAAHCPAVTMNPSLHRQLQALHFPVQYVEITESLVRARGGDVASVRRRCGLPPQNDATAPQPAMIDGHQLQMVMQISREHCLPGMPTSLQVLAHFPLTAHGVVGMLSIASATLGEALDMALQYHALVMPVFSMRRENLPGGGATVVIEQVADFSPFNEGLAELVVGTFRNVAPYTTLEKPVVDVCFPHAPCEPDQQAAYERFFGAPVRFNAPYLGFTISAEALRTPMTTGNRATRDSLEALLRRQAPEGSMRRPTPITQRVRQVVGDGLRRGALPQVSRVADVLAMSPRSLSRHLQDEGTSMSRIVEQLRIEHAERLLLNSKRPVQEVARQVGFADASSFSRAFRRATGRTPLELRAAGLPLTDAAPEPQA</sequence>
<protein>
    <submittedName>
        <fullName evidence="5">AraC family transcriptional regulator</fullName>
    </submittedName>
</protein>
<evidence type="ECO:0000313" key="6">
    <source>
        <dbReference type="Proteomes" id="UP000269265"/>
    </source>
</evidence>